<keyword evidence="3" id="KW-1185">Reference proteome</keyword>
<protein>
    <submittedName>
        <fullName evidence="2">Uncharacterized protein</fullName>
    </submittedName>
</protein>
<feature type="region of interest" description="Disordered" evidence="1">
    <location>
        <begin position="1"/>
        <end position="25"/>
    </location>
</feature>
<dbReference type="KEGG" id="paa:Paes_0223"/>
<gene>
    <name evidence="2" type="ordered locus">Paes_0223</name>
</gene>
<dbReference type="HOGENOM" id="CLU_2205216_0_0_10"/>
<dbReference type="AlphaFoldDB" id="B4S3T4"/>
<dbReference type="RefSeq" id="WP_012504817.1">
    <property type="nucleotide sequence ID" value="NC_011059.1"/>
</dbReference>
<sequence>MVQLKPGDPVIYRKPKSSPVPGPRAKQVYPLEKGEAYHYVVDKFWKVIDVNDDGTVEVMTRTGKKHCLEVDDPNMHKAHLLELFMFKKRFPDLD</sequence>
<evidence type="ECO:0000313" key="3">
    <source>
        <dbReference type="Proteomes" id="UP000002725"/>
    </source>
</evidence>
<proteinExistence type="predicted"/>
<dbReference type="Proteomes" id="UP000002725">
    <property type="component" value="Chromosome"/>
</dbReference>
<name>B4S3T4_PROA2</name>
<dbReference type="eggNOG" id="ENOG50337I0">
    <property type="taxonomic scope" value="Bacteria"/>
</dbReference>
<reference evidence="2" key="1">
    <citation type="submission" date="2008-06" db="EMBL/GenBank/DDBJ databases">
        <title>Complete sequence of chromosome of Prosthecochloris aestuarii DSM 271.</title>
        <authorList>
            <consortium name="US DOE Joint Genome Institute"/>
            <person name="Lucas S."/>
            <person name="Copeland A."/>
            <person name="Lapidus A."/>
            <person name="Glavina del Rio T."/>
            <person name="Dalin E."/>
            <person name="Tice H."/>
            <person name="Bruce D."/>
            <person name="Goodwin L."/>
            <person name="Pitluck S."/>
            <person name="Schmutz J."/>
            <person name="Larimer F."/>
            <person name="Land M."/>
            <person name="Hauser L."/>
            <person name="Kyrpides N."/>
            <person name="Anderson I."/>
            <person name="Liu Z."/>
            <person name="Li T."/>
            <person name="Zhao F."/>
            <person name="Overmann J."/>
            <person name="Bryant D.A."/>
            <person name="Richardson P."/>
        </authorList>
    </citation>
    <scope>NUCLEOTIDE SEQUENCE [LARGE SCALE GENOMIC DNA]</scope>
    <source>
        <strain evidence="2">DSM 271</strain>
    </source>
</reference>
<evidence type="ECO:0000313" key="2">
    <source>
        <dbReference type="EMBL" id="ACF45280.1"/>
    </source>
</evidence>
<organism evidence="2 3">
    <name type="scientific">Prosthecochloris aestuarii (strain DSM 271 / SK 413)</name>
    <dbReference type="NCBI Taxonomy" id="290512"/>
    <lineage>
        <taxon>Bacteria</taxon>
        <taxon>Pseudomonadati</taxon>
        <taxon>Chlorobiota</taxon>
        <taxon>Chlorobiia</taxon>
        <taxon>Chlorobiales</taxon>
        <taxon>Chlorobiaceae</taxon>
        <taxon>Prosthecochloris</taxon>
    </lineage>
</organism>
<dbReference type="STRING" id="290512.Paes_0223"/>
<accession>B4S3T4</accession>
<dbReference type="EMBL" id="CP001108">
    <property type="protein sequence ID" value="ACF45280.1"/>
    <property type="molecule type" value="Genomic_DNA"/>
</dbReference>
<evidence type="ECO:0000256" key="1">
    <source>
        <dbReference type="SAM" id="MobiDB-lite"/>
    </source>
</evidence>